<keyword evidence="2 9" id="KW-0493">Microtubule</keyword>
<dbReference type="PROSITE" id="PS50067">
    <property type="entry name" value="KINESIN_MOTOR_2"/>
    <property type="match status" value="1"/>
</dbReference>
<dbReference type="PANTHER" id="PTHR47968">
    <property type="entry name" value="CENTROMERE PROTEIN E"/>
    <property type="match status" value="1"/>
</dbReference>
<dbReference type="PROSITE" id="PS00411">
    <property type="entry name" value="KINESIN_MOTOR_1"/>
    <property type="match status" value="1"/>
</dbReference>
<dbReference type="Gene3D" id="3.40.850.10">
    <property type="entry name" value="Kinesin motor domain"/>
    <property type="match status" value="1"/>
</dbReference>
<dbReference type="PANTHER" id="PTHR47968:SF13">
    <property type="entry name" value="KINESIN-LIKE PROTEIN KIF19 ISOFORM X1"/>
    <property type="match status" value="1"/>
</dbReference>
<evidence type="ECO:0000256" key="10">
    <source>
        <dbReference type="SAM" id="Coils"/>
    </source>
</evidence>
<dbReference type="GO" id="GO:0007018">
    <property type="term" value="P:microtubule-based movement"/>
    <property type="evidence" value="ECO:0007669"/>
    <property type="project" value="InterPro"/>
</dbReference>
<dbReference type="InterPro" id="IPR036961">
    <property type="entry name" value="Kinesin_motor_dom_sf"/>
</dbReference>
<comment type="subcellular location">
    <subcellularLocation>
        <location evidence="1">Cytoplasm</location>
        <location evidence="1">Cytoskeleton</location>
    </subcellularLocation>
</comment>
<evidence type="ECO:0000256" key="3">
    <source>
        <dbReference type="ARBA" id="ARBA00022741"/>
    </source>
</evidence>
<dbReference type="GO" id="GO:0005874">
    <property type="term" value="C:microtubule"/>
    <property type="evidence" value="ECO:0007669"/>
    <property type="project" value="UniProtKB-KW"/>
</dbReference>
<dbReference type="InterPro" id="IPR027640">
    <property type="entry name" value="Kinesin-like_fam"/>
</dbReference>
<dbReference type="Pfam" id="PF00225">
    <property type="entry name" value="Kinesin"/>
    <property type="match status" value="1"/>
</dbReference>
<evidence type="ECO:0000313" key="13">
    <source>
        <dbReference type="Proteomes" id="UP000025227"/>
    </source>
</evidence>
<dbReference type="PRINTS" id="PR00380">
    <property type="entry name" value="KINESINHEAVY"/>
</dbReference>
<keyword evidence="7" id="KW-0963">Cytoplasm</keyword>
<evidence type="ECO:0000256" key="9">
    <source>
        <dbReference type="RuleBase" id="RU000394"/>
    </source>
</evidence>
<evidence type="ECO:0000256" key="2">
    <source>
        <dbReference type="ARBA" id="ARBA00022701"/>
    </source>
</evidence>
<accession>A0A7I4Z2J5</accession>
<dbReference type="OMA" id="KTCMIAH"/>
<evidence type="ECO:0000256" key="7">
    <source>
        <dbReference type="ARBA" id="ARBA00023212"/>
    </source>
</evidence>
<dbReference type="InterPro" id="IPR019821">
    <property type="entry name" value="Kinesin_motor_CS"/>
</dbReference>
<comment type="similarity">
    <text evidence="8 9">Belongs to the TRAFAC class myosin-kinesin ATPase superfamily. Kinesin family.</text>
</comment>
<dbReference type="SUPFAM" id="SSF52540">
    <property type="entry name" value="P-loop containing nucleoside triphosphate hydrolases"/>
    <property type="match status" value="1"/>
</dbReference>
<feature type="region of interest" description="Disordered" evidence="11">
    <location>
        <begin position="650"/>
        <end position="706"/>
    </location>
</feature>
<evidence type="ECO:0000259" key="12">
    <source>
        <dbReference type="PROSITE" id="PS50067"/>
    </source>
</evidence>
<evidence type="ECO:0000256" key="8">
    <source>
        <dbReference type="PROSITE-ProRule" id="PRU00283"/>
    </source>
</evidence>
<keyword evidence="5 10" id="KW-0175">Coiled coil</keyword>
<evidence type="ECO:0000313" key="14">
    <source>
        <dbReference type="WBParaSite" id="HCON_00164690-00001"/>
    </source>
</evidence>
<feature type="coiled-coil region" evidence="10">
    <location>
        <begin position="486"/>
        <end position="534"/>
    </location>
</feature>
<dbReference type="GO" id="GO:0008017">
    <property type="term" value="F:microtubule binding"/>
    <property type="evidence" value="ECO:0007669"/>
    <property type="project" value="InterPro"/>
</dbReference>
<dbReference type="AlphaFoldDB" id="A0A7I4Z2J5"/>
<dbReference type="GO" id="GO:0005524">
    <property type="term" value="F:ATP binding"/>
    <property type="evidence" value="ECO:0007669"/>
    <property type="project" value="UniProtKB-UniRule"/>
</dbReference>
<keyword evidence="3 8" id="KW-0547">Nucleotide-binding</keyword>
<evidence type="ECO:0000256" key="4">
    <source>
        <dbReference type="ARBA" id="ARBA00022840"/>
    </source>
</evidence>
<dbReference type="SMART" id="SM00129">
    <property type="entry name" value="KISc"/>
    <property type="match status" value="1"/>
</dbReference>
<name>A0A7I4Z2J5_HAECO</name>
<protein>
    <recommendedName>
        <fullName evidence="9">Kinesin-like protein</fullName>
    </recommendedName>
</protein>
<keyword evidence="7" id="KW-0206">Cytoskeleton</keyword>
<keyword evidence="13" id="KW-1185">Reference proteome</keyword>
<dbReference type="InterPro" id="IPR027417">
    <property type="entry name" value="P-loop_NTPase"/>
</dbReference>
<proteinExistence type="inferred from homology"/>
<dbReference type="WBParaSite" id="HCON_00164690-00001">
    <property type="protein sequence ID" value="HCON_00164690-00001"/>
    <property type="gene ID" value="HCON_00164690"/>
</dbReference>
<dbReference type="GO" id="GO:0003777">
    <property type="term" value="F:microtubule motor activity"/>
    <property type="evidence" value="ECO:0007669"/>
    <property type="project" value="InterPro"/>
</dbReference>
<keyword evidence="6 8" id="KW-0505">Motor protein</keyword>
<evidence type="ECO:0000256" key="1">
    <source>
        <dbReference type="ARBA" id="ARBA00004245"/>
    </source>
</evidence>
<keyword evidence="4 8" id="KW-0067">ATP-binding</keyword>
<dbReference type="Proteomes" id="UP000025227">
    <property type="component" value="Unplaced"/>
</dbReference>
<evidence type="ECO:0000256" key="11">
    <source>
        <dbReference type="SAM" id="MobiDB-lite"/>
    </source>
</evidence>
<reference evidence="14" key="1">
    <citation type="submission" date="2020-12" db="UniProtKB">
        <authorList>
            <consortium name="WormBaseParasite"/>
        </authorList>
    </citation>
    <scope>IDENTIFICATION</scope>
    <source>
        <strain evidence="14">MHco3</strain>
    </source>
</reference>
<sequence>CYLATGDLRNTTLRTLACFPQYADTLLGMSSAKLTVVVRVRPLSDAEKEKRHFQCVFQLDKQRLLLVDPEKYENNILRQNRQHERQFSFDAAFGPNSSQKDIHEATTSPLVDSVVAGYNATVFAYGATGSGKTFTMIGTKERPGLMSLLTQSLYQKISLDQYQVQLSYLEIYNEVIRDLLNPTGGVLDLLEDDKGNIRVPGLSTVRAPNLSRIMQILQEGNLRRTQEATEANKTSSRSHALLQVTLLKNNRPHSKLFLIDLAGSERASNTNNRGQRLKEGAAINRSLLALGNVINSLSSNVKGRYVNYRDSKLTRLLKDSLGGNARTCMIAHVTAASGHFEETYNTLVYASRAKNITNRVTRNRPASADQPYTDAMREMRQEYERRTIPHAASTNQIDKTASTNDRYRYSVRWNGSTSMTNGTSKTEKRDFSSLFNQLKEQYVTLSDKQQKLRERLMKANQDAYEVEMSRTSKLAIIHAWEKHNQEEKAAESINRLKNDVAELDDQLNNMVEVRQKLERALRKGQETAKSVETRLRSLAHTKEQNELIDLVVRMDNVQAERISAVNDLAIQSLIMEKTDNTMSKLSKYEMLAEKLIEGRVDEKDRERLEQEYRIVKNQFHYHLIPLKNIQSVVSWNSLLLPKLNSSLSSSDESERIINRRPKKRESAQLPLIVKGRERERDSGSSSFESRNGRHDSLGASSLPPIR</sequence>
<feature type="coiled-coil region" evidence="10">
    <location>
        <begin position="435"/>
        <end position="462"/>
    </location>
</feature>
<feature type="domain" description="Kinesin motor" evidence="12">
    <location>
        <begin position="33"/>
        <end position="356"/>
    </location>
</feature>
<evidence type="ECO:0000256" key="5">
    <source>
        <dbReference type="ARBA" id="ARBA00023054"/>
    </source>
</evidence>
<dbReference type="InterPro" id="IPR001752">
    <property type="entry name" value="Kinesin_motor_dom"/>
</dbReference>
<feature type="binding site" evidence="8">
    <location>
        <begin position="126"/>
        <end position="133"/>
    </location>
    <ligand>
        <name>ATP</name>
        <dbReference type="ChEBI" id="CHEBI:30616"/>
    </ligand>
</feature>
<dbReference type="OrthoDB" id="3176171at2759"/>
<organism evidence="13 14">
    <name type="scientific">Haemonchus contortus</name>
    <name type="common">Barber pole worm</name>
    <dbReference type="NCBI Taxonomy" id="6289"/>
    <lineage>
        <taxon>Eukaryota</taxon>
        <taxon>Metazoa</taxon>
        <taxon>Ecdysozoa</taxon>
        <taxon>Nematoda</taxon>
        <taxon>Chromadorea</taxon>
        <taxon>Rhabditida</taxon>
        <taxon>Rhabditina</taxon>
        <taxon>Rhabditomorpha</taxon>
        <taxon>Strongyloidea</taxon>
        <taxon>Trichostrongylidae</taxon>
        <taxon>Haemonchus</taxon>
    </lineage>
</organism>
<evidence type="ECO:0000256" key="6">
    <source>
        <dbReference type="ARBA" id="ARBA00023175"/>
    </source>
</evidence>